<keyword evidence="2" id="KW-0645">Protease</keyword>
<dbReference type="InterPro" id="IPR001478">
    <property type="entry name" value="PDZ"/>
</dbReference>
<proteinExistence type="inferred from homology"/>
<keyword evidence="3" id="KW-0378">Hydrolase</keyword>
<evidence type="ECO:0000313" key="8">
    <source>
        <dbReference type="Proteomes" id="UP001465755"/>
    </source>
</evidence>
<dbReference type="Gene3D" id="2.30.42.10">
    <property type="match status" value="1"/>
</dbReference>
<dbReference type="PANTHER" id="PTHR43343:SF2">
    <property type="entry name" value="PDZ DOMAIN-CONTAINING PROTEIN"/>
    <property type="match status" value="1"/>
</dbReference>
<feature type="domain" description="PDZ" evidence="6">
    <location>
        <begin position="322"/>
        <end position="396"/>
    </location>
</feature>
<evidence type="ECO:0000256" key="5">
    <source>
        <dbReference type="SAM" id="MobiDB-lite"/>
    </source>
</evidence>
<keyword evidence="8" id="KW-1185">Reference proteome</keyword>
<dbReference type="PRINTS" id="PR00834">
    <property type="entry name" value="PROTEASES2C"/>
</dbReference>
<dbReference type="SMART" id="SM00228">
    <property type="entry name" value="PDZ"/>
    <property type="match status" value="1"/>
</dbReference>
<reference evidence="7 8" key="1">
    <citation type="journal article" date="2024" name="Nat. Commun.">
        <title>Phylogenomics reveals the evolutionary origins of lichenization in chlorophyte algae.</title>
        <authorList>
            <person name="Puginier C."/>
            <person name="Libourel C."/>
            <person name="Otte J."/>
            <person name="Skaloud P."/>
            <person name="Haon M."/>
            <person name="Grisel S."/>
            <person name="Petersen M."/>
            <person name="Berrin J.G."/>
            <person name="Delaux P.M."/>
            <person name="Dal Grande F."/>
            <person name="Keller J."/>
        </authorList>
    </citation>
    <scope>NUCLEOTIDE SEQUENCE [LARGE SCALE GENOMIC DNA]</scope>
    <source>
        <strain evidence="7 8">SAG 2036</strain>
    </source>
</reference>
<dbReference type="EMBL" id="JALJOQ010000050">
    <property type="protein sequence ID" value="KAK9804504.1"/>
    <property type="molecule type" value="Genomic_DNA"/>
</dbReference>
<organism evidence="7 8">
    <name type="scientific">Symbiochloris irregularis</name>
    <dbReference type="NCBI Taxonomy" id="706552"/>
    <lineage>
        <taxon>Eukaryota</taxon>
        <taxon>Viridiplantae</taxon>
        <taxon>Chlorophyta</taxon>
        <taxon>core chlorophytes</taxon>
        <taxon>Trebouxiophyceae</taxon>
        <taxon>Trebouxiales</taxon>
        <taxon>Trebouxiaceae</taxon>
        <taxon>Symbiochloris</taxon>
    </lineage>
</organism>
<accession>A0AAW1P2E1</accession>
<dbReference type="GO" id="GO:0004252">
    <property type="term" value="F:serine-type endopeptidase activity"/>
    <property type="evidence" value="ECO:0007669"/>
    <property type="project" value="InterPro"/>
</dbReference>
<dbReference type="InterPro" id="IPR051201">
    <property type="entry name" value="Chloro_Bact_Ser_Proteases"/>
</dbReference>
<evidence type="ECO:0000256" key="3">
    <source>
        <dbReference type="ARBA" id="ARBA00022801"/>
    </source>
</evidence>
<dbReference type="GO" id="GO:0006508">
    <property type="term" value="P:proteolysis"/>
    <property type="evidence" value="ECO:0007669"/>
    <property type="project" value="UniProtKB-KW"/>
</dbReference>
<keyword evidence="4" id="KW-0720">Serine protease</keyword>
<dbReference type="Pfam" id="PF13180">
    <property type="entry name" value="PDZ_2"/>
    <property type="match status" value="1"/>
</dbReference>
<evidence type="ECO:0000256" key="1">
    <source>
        <dbReference type="ARBA" id="ARBA00010541"/>
    </source>
</evidence>
<name>A0AAW1P2E1_9CHLO</name>
<dbReference type="AlphaFoldDB" id="A0AAW1P2E1"/>
<comment type="caution">
    <text evidence="7">The sequence shown here is derived from an EMBL/GenBank/DDBJ whole genome shotgun (WGS) entry which is preliminary data.</text>
</comment>
<dbReference type="SUPFAM" id="SSF50494">
    <property type="entry name" value="Trypsin-like serine proteases"/>
    <property type="match status" value="1"/>
</dbReference>
<comment type="similarity">
    <text evidence="1">Belongs to the peptidase S1C family.</text>
</comment>
<dbReference type="PANTHER" id="PTHR43343">
    <property type="entry name" value="PEPTIDASE S12"/>
    <property type="match status" value="1"/>
</dbReference>
<dbReference type="InterPro" id="IPR039382">
    <property type="entry name" value="DEGP1/8_PDZ_dom"/>
</dbReference>
<dbReference type="Proteomes" id="UP001465755">
    <property type="component" value="Unassembled WGS sequence"/>
</dbReference>
<dbReference type="FunFam" id="2.40.10.10:FF:000001">
    <property type="entry name" value="Periplasmic serine protease DegS"/>
    <property type="match status" value="1"/>
</dbReference>
<evidence type="ECO:0000259" key="6">
    <source>
        <dbReference type="PROSITE" id="PS50106"/>
    </source>
</evidence>
<dbReference type="CDD" id="cd00990">
    <property type="entry name" value="cpPDZ_AtDEGP1-like"/>
    <property type="match status" value="1"/>
</dbReference>
<dbReference type="InterPro" id="IPR043504">
    <property type="entry name" value="Peptidase_S1_PA_chymotrypsin"/>
</dbReference>
<sequence length="432" mass="45978">MNGRFASTTAYIASKQPHRPARQRAILVACLTPRSTETAASQQDQLRGSRKSYHQDADEGEPDLCTAATRQAPFDRLLKGCLTLLAAFALLASNPLHQGAAHARAKLSSDEKDTIELFKQNTPSVVYITNLASRRDTFTVNVLAMPQGAGSGFIWDSEGHVVTNYHVIKGASDLQITLTGGQEVKAKVVGFDEDKDVAVLHIQLDDEQKIRLHPMSIGSSGDLLVGQRVFAIGNPFGLDHTLTTGVISGTGREINSGNTGRPIQDVIQTDAAINPGNSGGPLIDSGGDLIGVNTAIYSSSGGNSGVGFAIPVDAVRGSVEQIIKVGRVIHPVIGISFAPDQASEELGVTGILVLEAREGGPAWKAGVRGTKRDTYGRLVYGDIITSFNGAKVKNMSDLYKNLDKCRIGDEVDMEVLREQDKQHLTVLLGSSA</sequence>
<dbReference type="Gene3D" id="2.40.10.10">
    <property type="entry name" value="Trypsin-like serine proteases"/>
    <property type="match status" value="2"/>
</dbReference>
<evidence type="ECO:0000256" key="2">
    <source>
        <dbReference type="ARBA" id="ARBA00022670"/>
    </source>
</evidence>
<dbReference type="InterPro" id="IPR036034">
    <property type="entry name" value="PDZ_sf"/>
</dbReference>
<dbReference type="SUPFAM" id="SSF50156">
    <property type="entry name" value="PDZ domain-like"/>
    <property type="match status" value="1"/>
</dbReference>
<dbReference type="InterPro" id="IPR001940">
    <property type="entry name" value="Peptidase_S1C"/>
</dbReference>
<dbReference type="Pfam" id="PF13365">
    <property type="entry name" value="Trypsin_2"/>
    <property type="match status" value="1"/>
</dbReference>
<dbReference type="PROSITE" id="PS50106">
    <property type="entry name" value="PDZ"/>
    <property type="match status" value="1"/>
</dbReference>
<dbReference type="InterPro" id="IPR009003">
    <property type="entry name" value="Peptidase_S1_PA"/>
</dbReference>
<evidence type="ECO:0000313" key="7">
    <source>
        <dbReference type="EMBL" id="KAK9804504.1"/>
    </source>
</evidence>
<gene>
    <name evidence="7" type="ORF">WJX73_000669</name>
</gene>
<feature type="region of interest" description="Disordered" evidence="5">
    <location>
        <begin position="38"/>
        <end position="61"/>
    </location>
</feature>
<evidence type="ECO:0000256" key="4">
    <source>
        <dbReference type="ARBA" id="ARBA00022825"/>
    </source>
</evidence>
<protein>
    <recommendedName>
        <fullName evidence="6">PDZ domain-containing protein</fullName>
    </recommendedName>
</protein>